<feature type="compositionally biased region" description="Basic residues" evidence="1">
    <location>
        <begin position="81"/>
        <end position="91"/>
    </location>
</feature>
<reference evidence="2 3" key="1">
    <citation type="submission" date="2018-06" db="EMBL/GenBank/DDBJ databases">
        <title>Genomic Encyclopedia of Type Strains, Phase IV (KMG-IV): sequencing the most valuable type-strain genomes for metagenomic binning, comparative biology and taxonomic classification.</title>
        <authorList>
            <person name="Goeker M."/>
        </authorList>
    </citation>
    <scope>NUCLEOTIDE SEQUENCE [LARGE SCALE GENOMIC DNA]</scope>
    <source>
        <strain evidence="2 3">DSM 25532</strain>
    </source>
</reference>
<proteinExistence type="predicted"/>
<gene>
    <name evidence="2" type="ORF">DES53_111139</name>
</gene>
<accession>A0A366H8R9</accession>
<dbReference type="OrthoDB" id="196168at2"/>
<evidence type="ECO:0000313" key="2">
    <source>
        <dbReference type="EMBL" id="RBP38620.1"/>
    </source>
</evidence>
<keyword evidence="3" id="KW-1185">Reference proteome</keyword>
<feature type="compositionally biased region" description="Polar residues" evidence="1">
    <location>
        <begin position="186"/>
        <end position="197"/>
    </location>
</feature>
<dbReference type="RefSeq" id="WP_113961135.1">
    <property type="nucleotide sequence ID" value="NZ_QNRR01000011.1"/>
</dbReference>
<organism evidence="2 3">
    <name type="scientific">Roseimicrobium gellanilyticum</name>
    <dbReference type="NCBI Taxonomy" id="748857"/>
    <lineage>
        <taxon>Bacteria</taxon>
        <taxon>Pseudomonadati</taxon>
        <taxon>Verrucomicrobiota</taxon>
        <taxon>Verrucomicrobiia</taxon>
        <taxon>Verrucomicrobiales</taxon>
        <taxon>Verrucomicrobiaceae</taxon>
        <taxon>Roseimicrobium</taxon>
    </lineage>
</organism>
<feature type="region of interest" description="Disordered" evidence="1">
    <location>
        <begin position="174"/>
        <end position="197"/>
    </location>
</feature>
<dbReference type="Proteomes" id="UP000253426">
    <property type="component" value="Unassembled WGS sequence"/>
</dbReference>
<dbReference type="EMBL" id="QNRR01000011">
    <property type="protein sequence ID" value="RBP38620.1"/>
    <property type="molecule type" value="Genomic_DNA"/>
</dbReference>
<feature type="region of interest" description="Disordered" evidence="1">
    <location>
        <begin position="73"/>
        <end position="119"/>
    </location>
</feature>
<protein>
    <submittedName>
        <fullName evidence="2">Uncharacterized protein</fullName>
    </submittedName>
</protein>
<name>A0A366H8R9_9BACT</name>
<comment type="caution">
    <text evidence="2">The sequence shown here is derived from an EMBL/GenBank/DDBJ whole genome shotgun (WGS) entry which is preliminary data.</text>
</comment>
<sequence length="197" mass="21581">MAVKLSANYSKKLGLPGFSSHSFSASVEVELTDLSQVEAECQKLYQLLQQSVDHEIQQVGFVPGEFYGIDAVDQSGNNGHRTGHAHGHTNGHARNGNGRGNSVNGHSRASNGNASSERWNCTDGQRGFILRLVNEHNLDKQGVEDLARQFFGIGVRELNKMQASQLLDELLAKVGQPRQTHRRRQPSSSQHEPAVSS</sequence>
<feature type="compositionally biased region" description="Polar residues" evidence="1">
    <location>
        <begin position="109"/>
        <end position="119"/>
    </location>
</feature>
<evidence type="ECO:0000313" key="3">
    <source>
        <dbReference type="Proteomes" id="UP000253426"/>
    </source>
</evidence>
<evidence type="ECO:0000256" key="1">
    <source>
        <dbReference type="SAM" id="MobiDB-lite"/>
    </source>
</evidence>
<feature type="compositionally biased region" description="Low complexity" evidence="1">
    <location>
        <begin position="92"/>
        <end position="108"/>
    </location>
</feature>
<dbReference type="AlphaFoldDB" id="A0A366H8R9"/>